<dbReference type="SUPFAM" id="SSF116734">
    <property type="entry name" value="DNA methylase specificity domain"/>
    <property type="match status" value="2"/>
</dbReference>
<dbReference type="InterPro" id="IPR044946">
    <property type="entry name" value="Restrct_endonuc_typeI_TRD_sf"/>
</dbReference>
<reference evidence="6 7" key="2">
    <citation type="submission" date="2019-03" db="EMBL/GenBank/DDBJ databases">
        <title>Deep subsurface shale carbon reservoir microbial communities from Ohio and West Virginia, USA.</title>
        <authorList>
            <person name="Wrighton K."/>
        </authorList>
    </citation>
    <scope>NUCLEOTIDE SEQUENCE [LARGE SCALE GENOMIC DNA]</scope>
    <source>
        <strain evidence="6 7">UTICA-S4D12</strain>
    </source>
</reference>
<gene>
    <name evidence="6" type="ORF">BY453_10794</name>
    <name evidence="5" type="ORF">SAMN04488597_10432</name>
</gene>
<dbReference type="EMBL" id="SOAA01000007">
    <property type="protein sequence ID" value="TDS32417.1"/>
    <property type="molecule type" value="Genomic_DNA"/>
</dbReference>
<name>A0A1G6K9L9_9FIRM</name>
<keyword evidence="3" id="KW-0238">DNA-binding</keyword>
<dbReference type="AlphaFoldDB" id="A0A1G6K9L9"/>
<keyword evidence="2" id="KW-0680">Restriction system</keyword>
<accession>A0A1G6K9L9</accession>
<dbReference type="PANTHER" id="PTHR30408:SF12">
    <property type="entry name" value="TYPE I RESTRICTION ENZYME MJAVIII SPECIFICITY SUBUNIT"/>
    <property type="match status" value="1"/>
</dbReference>
<sequence length="415" mass="47236">MVKEGYKKTKYGFIPDSWDFLQLKDIANLNMGSSPPSSTYNEEGDGLPFFQGNAEFGSLYPEENQWCTDPKKVADKDNILISVRAPVGDINIAPYKCCIGRGLAAIEGEETSNKFIYYYLKQFNSKLQSYSQGSTFSSINKKVLETFFVNYPPLPEQKKIASILSSVDKSIEKTSEIIEETKELKKGLMQELLTKGIGHSEFKEVNINGKTMELPLNWEIKMLKNVTQINKNNISTSTPEDYEIEYIDISSINDIGKIEETAHYNYGNAPSRAKRLVNIDDVIVSTVRPYLKSFSIIKEDKENLVCSTGFAVLTPKFNMETEYIYYFVWSNHFVNYMKRLMRGTSYPAVNKNDVANTFIPVPPLEEQKKIASILTSVDAKIQKEEEYKAKLEKLKKGLMQKLLTGEVRVNTDMEV</sequence>
<dbReference type="Pfam" id="PF01420">
    <property type="entry name" value="Methylase_S"/>
    <property type="match status" value="2"/>
</dbReference>
<protein>
    <submittedName>
        <fullName evidence="6">Type I restriction enzyme S subunit</fullName>
    </submittedName>
    <submittedName>
        <fullName evidence="5">Type I restriction enzyme, S subunit</fullName>
    </submittedName>
</protein>
<evidence type="ECO:0000256" key="1">
    <source>
        <dbReference type="ARBA" id="ARBA00010923"/>
    </source>
</evidence>
<dbReference type="Proteomes" id="UP000295758">
    <property type="component" value="Unassembled WGS sequence"/>
</dbReference>
<dbReference type="GO" id="GO:0009307">
    <property type="term" value="P:DNA restriction-modification system"/>
    <property type="evidence" value="ECO:0007669"/>
    <property type="project" value="UniProtKB-KW"/>
</dbReference>
<evidence type="ECO:0000256" key="2">
    <source>
        <dbReference type="ARBA" id="ARBA00022747"/>
    </source>
</evidence>
<evidence type="ECO:0000313" key="5">
    <source>
        <dbReference type="EMBL" id="SDC27558.1"/>
    </source>
</evidence>
<evidence type="ECO:0000313" key="7">
    <source>
        <dbReference type="Proteomes" id="UP000295758"/>
    </source>
</evidence>
<feature type="domain" description="Type I restriction modification DNA specificity" evidence="4">
    <location>
        <begin position="15"/>
        <end position="180"/>
    </location>
</feature>
<dbReference type="EMBL" id="FMYT01000004">
    <property type="protein sequence ID" value="SDC27558.1"/>
    <property type="molecule type" value="Genomic_DNA"/>
</dbReference>
<dbReference type="InterPro" id="IPR052021">
    <property type="entry name" value="Type-I_RS_S_subunit"/>
</dbReference>
<evidence type="ECO:0000256" key="3">
    <source>
        <dbReference type="ARBA" id="ARBA00023125"/>
    </source>
</evidence>
<evidence type="ECO:0000259" key="4">
    <source>
        <dbReference type="Pfam" id="PF01420"/>
    </source>
</evidence>
<dbReference type="PANTHER" id="PTHR30408">
    <property type="entry name" value="TYPE-1 RESTRICTION ENZYME ECOKI SPECIFICITY PROTEIN"/>
    <property type="match status" value="1"/>
</dbReference>
<dbReference type="Gene3D" id="3.90.220.20">
    <property type="entry name" value="DNA methylase specificity domains"/>
    <property type="match status" value="2"/>
</dbReference>
<dbReference type="RefSeq" id="WP_133618104.1">
    <property type="nucleotide sequence ID" value="NZ_FMYT01000004.1"/>
</dbReference>
<evidence type="ECO:0000313" key="6">
    <source>
        <dbReference type="EMBL" id="TDS32417.1"/>
    </source>
</evidence>
<reference evidence="5 8" key="1">
    <citation type="submission" date="2016-10" db="EMBL/GenBank/DDBJ databases">
        <authorList>
            <person name="Varghese N."/>
            <person name="Submissions S."/>
        </authorList>
    </citation>
    <scope>NUCLEOTIDE SEQUENCE [LARGE SCALE GENOMIC DNA]</scope>
    <source>
        <strain evidence="5 8">WG10</strain>
    </source>
</reference>
<organism evidence="5 8">
    <name type="scientific">Halanaerobium congolense</name>
    <dbReference type="NCBI Taxonomy" id="54121"/>
    <lineage>
        <taxon>Bacteria</taxon>
        <taxon>Bacillati</taxon>
        <taxon>Bacillota</taxon>
        <taxon>Clostridia</taxon>
        <taxon>Halanaerobiales</taxon>
        <taxon>Halanaerobiaceae</taxon>
        <taxon>Halanaerobium</taxon>
    </lineage>
</organism>
<dbReference type="CDD" id="cd17245">
    <property type="entry name" value="RMtype1_S_TteMORF1547P-TRD2-CR2_Aco12261I-TRD1-CR1_like"/>
    <property type="match status" value="1"/>
</dbReference>
<proteinExistence type="inferred from homology"/>
<feature type="domain" description="Type I restriction modification DNA specificity" evidence="4">
    <location>
        <begin position="215"/>
        <end position="392"/>
    </location>
</feature>
<comment type="similarity">
    <text evidence="1">Belongs to the type-I restriction system S methylase family.</text>
</comment>
<dbReference type="GO" id="GO:0003677">
    <property type="term" value="F:DNA binding"/>
    <property type="evidence" value="ECO:0007669"/>
    <property type="project" value="UniProtKB-KW"/>
</dbReference>
<dbReference type="InterPro" id="IPR000055">
    <property type="entry name" value="Restrct_endonuc_typeI_TRD"/>
</dbReference>
<dbReference type="Proteomes" id="UP000324896">
    <property type="component" value="Unassembled WGS sequence"/>
</dbReference>
<evidence type="ECO:0000313" key="8">
    <source>
        <dbReference type="Proteomes" id="UP000324896"/>
    </source>
</evidence>